<reference evidence="2 3" key="1">
    <citation type="submission" date="2020-06" db="EMBL/GenBank/DDBJ databases">
        <authorList>
            <person name="Li R."/>
            <person name="Bekaert M."/>
        </authorList>
    </citation>
    <scope>NUCLEOTIDE SEQUENCE [LARGE SCALE GENOMIC DNA]</scope>
    <source>
        <strain evidence="3">wild</strain>
    </source>
</reference>
<dbReference type="Proteomes" id="UP000507470">
    <property type="component" value="Unassembled WGS sequence"/>
</dbReference>
<feature type="compositionally biased region" description="Basic and acidic residues" evidence="1">
    <location>
        <begin position="22"/>
        <end position="35"/>
    </location>
</feature>
<gene>
    <name evidence="2" type="ORF">MCOR_28367</name>
</gene>
<accession>A0A6J8CEY8</accession>
<proteinExistence type="predicted"/>
<feature type="region of interest" description="Disordered" evidence="1">
    <location>
        <begin position="1"/>
        <end position="35"/>
    </location>
</feature>
<keyword evidence="3" id="KW-1185">Reference proteome</keyword>
<dbReference type="OrthoDB" id="6780845at2759"/>
<evidence type="ECO:0000313" key="2">
    <source>
        <dbReference type="EMBL" id="CAC5393507.1"/>
    </source>
</evidence>
<evidence type="ECO:0000256" key="1">
    <source>
        <dbReference type="SAM" id="MobiDB-lite"/>
    </source>
</evidence>
<evidence type="ECO:0000313" key="3">
    <source>
        <dbReference type="Proteomes" id="UP000507470"/>
    </source>
</evidence>
<feature type="compositionally biased region" description="Polar residues" evidence="1">
    <location>
        <begin position="1"/>
        <end position="13"/>
    </location>
</feature>
<dbReference type="AlphaFoldDB" id="A0A6J8CEY8"/>
<protein>
    <submittedName>
        <fullName evidence="2">Uncharacterized protein</fullName>
    </submittedName>
</protein>
<organism evidence="2 3">
    <name type="scientific">Mytilus coruscus</name>
    <name type="common">Sea mussel</name>
    <dbReference type="NCBI Taxonomy" id="42192"/>
    <lineage>
        <taxon>Eukaryota</taxon>
        <taxon>Metazoa</taxon>
        <taxon>Spiralia</taxon>
        <taxon>Lophotrochozoa</taxon>
        <taxon>Mollusca</taxon>
        <taxon>Bivalvia</taxon>
        <taxon>Autobranchia</taxon>
        <taxon>Pteriomorphia</taxon>
        <taxon>Mytilida</taxon>
        <taxon>Mytiloidea</taxon>
        <taxon>Mytilidae</taxon>
        <taxon>Mytilinae</taxon>
        <taxon>Mytilus</taxon>
    </lineage>
</organism>
<name>A0A6J8CEY8_MYTCO</name>
<sequence length="165" mass="19362">MNQQRVAKSTLGNDQRGQGDQQRVDKSTLGHDQWKPTKMVSEVPQYINDLVDSLKKAHDIARENLKAAQELQKYIYNLENRQKLYNVGDTVYKLNQATKLGQSGKFKSPWKGPYIITAVRSPVLSKSKERKSELWLHHDRMKLCEKRELIIWVKRMRNRLMNQNV</sequence>
<dbReference type="EMBL" id="CACVKT020005203">
    <property type="protein sequence ID" value="CAC5393507.1"/>
    <property type="molecule type" value="Genomic_DNA"/>
</dbReference>